<organism evidence="1 2">
    <name type="scientific">Apiospora phragmitis</name>
    <dbReference type="NCBI Taxonomy" id="2905665"/>
    <lineage>
        <taxon>Eukaryota</taxon>
        <taxon>Fungi</taxon>
        <taxon>Dikarya</taxon>
        <taxon>Ascomycota</taxon>
        <taxon>Pezizomycotina</taxon>
        <taxon>Sordariomycetes</taxon>
        <taxon>Xylariomycetidae</taxon>
        <taxon>Amphisphaeriales</taxon>
        <taxon>Apiosporaceae</taxon>
        <taxon>Apiospora</taxon>
    </lineage>
</organism>
<reference evidence="1 2" key="1">
    <citation type="submission" date="2023-01" db="EMBL/GenBank/DDBJ databases">
        <title>Analysis of 21 Apiospora genomes using comparative genomics revels a genus with tremendous synthesis potential of carbohydrate active enzymes and secondary metabolites.</title>
        <authorList>
            <person name="Sorensen T."/>
        </authorList>
    </citation>
    <scope>NUCLEOTIDE SEQUENCE [LARGE SCALE GENOMIC DNA]</scope>
    <source>
        <strain evidence="1 2">CBS 135458</strain>
    </source>
</reference>
<dbReference type="EMBL" id="JAQQWL010000006">
    <property type="protein sequence ID" value="KAK8070149.1"/>
    <property type="molecule type" value="Genomic_DNA"/>
</dbReference>
<comment type="caution">
    <text evidence="1">The sequence shown here is derived from an EMBL/GenBank/DDBJ whole genome shotgun (WGS) entry which is preliminary data.</text>
</comment>
<dbReference type="RefSeq" id="XP_066717443.1">
    <property type="nucleotide sequence ID" value="XM_066858174.1"/>
</dbReference>
<protein>
    <submittedName>
        <fullName evidence="1">Uncharacterized protein</fullName>
    </submittedName>
</protein>
<gene>
    <name evidence="1" type="ORF">PG994_006765</name>
</gene>
<keyword evidence="2" id="KW-1185">Reference proteome</keyword>
<sequence length="64" mass="7268">MAALAGTDLVNVVNVWGRWRWRYDEIPIHALGVQHLRFAYYSSRGSELLFACTHGPGHALLFAR</sequence>
<dbReference type="GeneID" id="92091237"/>
<evidence type="ECO:0000313" key="2">
    <source>
        <dbReference type="Proteomes" id="UP001480595"/>
    </source>
</evidence>
<name>A0ABR1VG00_9PEZI</name>
<accession>A0ABR1VG00</accession>
<proteinExistence type="predicted"/>
<dbReference type="Proteomes" id="UP001480595">
    <property type="component" value="Unassembled WGS sequence"/>
</dbReference>
<evidence type="ECO:0000313" key="1">
    <source>
        <dbReference type="EMBL" id="KAK8070149.1"/>
    </source>
</evidence>